<gene>
    <name evidence="1" type="ORF">AGR4A_pAt10002</name>
</gene>
<comment type="caution">
    <text evidence="1">The sequence shown here is derived from an EMBL/GenBank/DDBJ whole genome shotgun (WGS) entry which is preliminary data.</text>
</comment>
<evidence type="ECO:0000313" key="2">
    <source>
        <dbReference type="Proteomes" id="UP000192074"/>
    </source>
</evidence>
<sequence length="129" mass="14874">MIYIIFALCALVATFFACRYYAAKTLLVEHEIDKAIARRFSSSQKALELAKLREENVVIRNLLLDLLENEAAFPVQPATVSKDDLRRMSAAKIQRYREILAESRHFLQQRNATDVFEHSSSLKAAQRRM</sequence>
<dbReference type="AlphaFoldDB" id="A0A822VAV6"/>
<organism evidence="1 2">
    <name type="scientific">Agrobacterium tumefaciens str. B6</name>
    <dbReference type="NCBI Taxonomy" id="1183423"/>
    <lineage>
        <taxon>Bacteria</taxon>
        <taxon>Pseudomonadati</taxon>
        <taxon>Pseudomonadota</taxon>
        <taxon>Alphaproteobacteria</taxon>
        <taxon>Hyphomicrobiales</taxon>
        <taxon>Rhizobiaceae</taxon>
        <taxon>Rhizobium/Agrobacterium group</taxon>
        <taxon>Agrobacterium</taxon>
        <taxon>Agrobacterium tumefaciens complex</taxon>
    </lineage>
</organism>
<proteinExistence type="predicted"/>
<name>A0A822VAV6_AGRTU</name>
<evidence type="ECO:0000313" key="1">
    <source>
        <dbReference type="EMBL" id="CVI24191.1"/>
    </source>
</evidence>
<protein>
    <submittedName>
        <fullName evidence="1">Uncharacterized protein</fullName>
    </submittedName>
</protein>
<dbReference type="RefSeq" id="WP_060725014.1">
    <property type="nucleotide sequence ID" value="NZ_LMVK01000025.1"/>
</dbReference>
<dbReference type="Proteomes" id="UP000192074">
    <property type="component" value="Unassembled WGS sequence"/>
</dbReference>
<accession>A0A822VAV6</accession>
<dbReference type="EMBL" id="FCNL01000040">
    <property type="protein sequence ID" value="CVI24191.1"/>
    <property type="molecule type" value="Genomic_DNA"/>
</dbReference>
<reference evidence="1 2" key="1">
    <citation type="submission" date="2016-01" db="EMBL/GenBank/DDBJ databases">
        <authorList>
            <person name="Regsiter A."/>
            <person name="william w."/>
        </authorList>
    </citation>
    <scope>NUCLEOTIDE SEQUENCE [LARGE SCALE GENOMIC DNA]</scope>
    <source>
        <strain evidence="1 2">B6</strain>
    </source>
</reference>